<organism evidence="6 7">
    <name type="scientific">Aquilegia coerulea</name>
    <name type="common">Rocky mountain columbine</name>
    <dbReference type="NCBI Taxonomy" id="218851"/>
    <lineage>
        <taxon>Eukaryota</taxon>
        <taxon>Viridiplantae</taxon>
        <taxon>Streptophyta</taxon>
        <taxon>Embryophyta</taxon>
        <taxon>Tracheophyta</taxon>
        <taxon>Spermatophyta</taxon>
        <taxon>Magnoliopsida</taxon>
        <taxon>Ranunculales</taxon>
        <taxon>Ranunculaceae</taxon>
        <taxon>Thalictroideae</taxon>
        <taxon>Aquilegia</taxon>
    </lineage>
</organism>
<dbReference type="GO" id="GO:0098542">
    <property type="term" value="P:defense response to other organism"/>
    <property type="evidence" value="ECO:0007669"/>
    <property type="project" value="UniProtKB-ARBA"/>
</dbReference>
<dbReference type="FunFam" id="3.40.33.10:FF:000006">
    <property type="entry name" value="Putative pathogenesis-related protein 1"/>
    <property type="match status" value="1"/>
</dbReference>
<gene>
    <name evidence="6" type="ORF">AQUCO_22900001v1</name>
</gene>
<dbReference type="PROSITE" id="PS01010">
    <property type="entry name" value="CRISP_2"/>
    <property type="match status" value="1"/>
</dbReference>
<dbReference type="CDD" id="cd05381">
    <property type="entry name" value="CAP_PR-1"/>
    <property type="match status" value="1"/>
</dbReference>
<dbReference type="FunCoup" id="A0A2G5C0L0">
    <property type="interactions" value="432"/>
</dbReference>
<reference evidence="6 7" key="1">
    <citation type="submission" date="2017-09" db="EMBL/GenBank/DDBJ databases">
        <title>WGS assembly of Aquilegia coerulea Goldsmith.</title>
        <authorList>
            <person name="Hodges S."/>
            <person name="Kramer E."/>
            <person name="Nordborg M."/>
            <person name="Tomkins J."/>
            <person name="Borevitz J."/>
            <person name="Derieg N."/>
            <person name="Yan J."/>
            <person name="Mihaltcheva S."/>
            <person name="Hayes R.D."/>
            <person name="Rokhsar D."/>
        </authorList>
    </citation>
    <scope>NUCLEOTIDE SEQUENCE [LARGE SCALE GENOMIC DNA]</scope>
    <source>
        <strain evidence="7">cv. Goldsmith</strain>
    </source>
</reference>
<proteinExistence type="inferred from homology"/>
<keyword evidence="7" id="KW-1185">Reference proteome</keyword>
<dbReference type="InterPro" id="IPR001283">
    <property type="entry name" value="CRISP-related"/>
</dbReference>
<feature type="domain" description="SCP" evidence="5">
    <location>
        <begin position="26"/>
        <end position="156"/>
    </location>
</feature>
<dbReference type="Pfam" id="PF00188">
    <property type="entry name" value="CAP"/>
    <property type="match status" value="1"/>
</dbReference>
<dbReference type="InParanoid" id="A0A2G5C0L0"/>
<dbReference type="EMBL" id="KZ305200">
    <property type="protein sequence ID" value="PIA24816.1"/>
    <property type="molecule type" value="Genomic_DNA"/>
</dbReference>
<protein>
    <recommendedName>
        <fullName evidence="5">SCP domain-containing protein</fullName>
    </recommendedName>
</protein>
<evidence type="ECO:0000313" key="6">
    <source>
        <dbReference type="EMBL" id="PIA24816.1"/>
    </source>
</evidence>
<name>A0A2G5C0L0_AQUCA</name>
<evidence type="ECO:0000259" key="5">
    <source>
        <dbReference type="SMART" id="SM00198"/>
    </source>
</evidence>
<keyword evidence="3" id="KW-1015">Disulfide bond</keyword>
<feature type="chain" id="PRO_5013794456" description="SCP domain-containing protein" evidence="4">
    <location>
        <begin position="20"/>
        <end position="160"/>
    </location>
</feature>
<dbReference type="OrthoDB" id="337038at2759"/>
<dbReference type="SMART" id="SM00198">
    <property type="entry name" value="SCP"/>
    <property type="match status" value="1"/>
</dbReference>
<keyword evidence="2 4" id="KW-0732">Signal</keyword>
<evidence type="ECO:0000256" key="3">
    <source>
        <dbReference type="ARBA" id="ARBA00023157"/>
    </source>
</evidence>
<evidence type="ECO:0000313" key="7">
    <source>
        <dbReference type="Proteomes" id="UP000230069"/>
    </source>
</evidence>
<sequence>MRLGGVKLIFLCLVGLAMAHVSYSQNSPQDYLNVHNAARAQVGVGPMTWDNGVAGFAQNYVNGLAASCNLVHSGGRYGENLAGSSGDMSATDAVNMWVDERQFYNPNTNSCNGGECLHYTQVVWRNSVKLGCAKARCNNGGTVISCNYDPAGNFIGQRPY</sequence>
<evidence type="ECO:0000256" key="2">
    <source>
        <dbReference type="ARBA" id="ARBA00022729"/>
    </source>
</evidence>
<accession>A0A2G5C0L0</accession>
<dbReference type="SUPFAM" id="SSF55797">
    <property type="entry name" value="PR-1-like"/>
    <property type="match status" value="1"/>
</dbReference>
<feature type="signal peptide" evidence="4">
    <location>
        <begin position="1"/>
        <end position="19"/>
    </location>
</feature>
<dbReference type="PANTHER" id="PTHR10334">
    <property type="entry name" value="CYSTEINE-RICH SECRETORY PROTEIN-RELATED"/>
    <property type="match status" value="1"/>
</dbReference>
<dbReference type="STRING" id="218851.A0A2G5C0L0"/>
<comment type="similarity">
    <text evidence="1">Belongs to the CRISP family.</text>
</comment>
<dbReference type="Gene3D" id="3.40.33.10">
    <property type="entry name" value="CAP"/>
    <property type="match status" value="1"/>
</dbReference>
<dbReference type="InterPro" id="IPR018244">
    <property type="entry name" value="Allrgn_V5/Tpx1_CS"/>
</dbReference>
<dbReference type="AlphaFoldDB" id="A0A2G5C0L0"/>
<dbReference type="Proteomes" id="UP000230069">
    <property type="component" value="Unassembled WGS sequence"/>
</dbReference>
<evidence type="ECO:0000256" key="4">
    <source>
        <dbReference type="SAM" id="SignalP"/>
    </source>
</evidence>
<dbReference type="PRINTS" id="PR00837">
    <property type="entry name" value="V5TPXLIKE"/>
</dbReference>
<dbReference type="GO" id="GO:0005576">
    <property type="term" value="C:extracellular region"/>
    <property type="evidence" value="ECO:0007669"/>
    <property type="project" value="InterPro"/>
</dbReference>
<dbReference type="InterPro" id="IPR014044">
    <property type="entry name" value="CAP_dom"/>
</dbReference>
<dbReference type="InterPro" id="IPR035940">
    <property type="entry name" value="CAP_sf"/>
</dbReference>
<evidence type="ECO:0000256" key="1">
    <source>
        <dbReference type="ARBA" id="ARBA00009923"/>
    </source>
</evidence>